<reference evidence="3" key="2">
    <citation type="submission" date="2017-02" db="UniProtKB">
        <authorList>
            <consortium name="WormBaseParasite"/>
        </authorList>
    </citation>
    <scope>IDENTIFICATION</scope>
</reference>
<name>A0A0K0CWG6_ANGCA</name>
<dbReference type="STRING" id="6313.A0A0K0CWG6"/>
<evidence type="ECO:0000313" key="3">
    <source>
        <dbReference type="WBParaSite" id="ACAC_0000178701-mRNA-1"/>
    </source>
</evidence>
<dbReference type="WBParaSite" id="ACAC_0000178701-mRNA-1">
    <property type="protein sequence ID" value="ACAC_0000178701-mRNA-1"/>
    <property type="gene ID" value="ACAC_0000178701"/>
</dbReference>
<dbReference type="Proteomes" id="UP000035642">
    <property type="component" value="Unassembled WGS sequence"/>
</dbReference>
<accession>A0A0K0CWG6</accession>
<keyword evidence="1" id="KW-0812">Transmembrane</keyword>
<evidence type="ECO:0000256" key="1">
    <source>
        <dbReference type="SAM" id="Phobius"/>
    </source>
</evidence>
<sequence>LMELSQKFANFKHPRAFEEKLERTFHKLGDIEISLDDMTGLSLGIEAVFCSETLDDAKRLVKKLISIEEDVHSLEKGKEQLIQEGIFNKDSAFPFTEKIRLCKKKTKELGMRAEDTVERLEDCVETYGKLLQESEAVEIFLDGLDARLEKYATEDKVRDHFLVIQLFSFQFPFQFYFLSTFLLLPEIFFSTKAKNFYKSLLLLFTIFF</sequence>
<reference evidence="2" key="1">
    <citation type="submission" date="2012-09" db="EMBL/GenBank/DDBJ databases">
        <authorList>
            <person name="Martin A.A."/>
        </authorList>
    </citation>
    <scope>NUCLEOTIDE SEQUENCE</scope>
</reference>
<keyword evidence="1" id="KW-0472">Membrane</keyword>
<organism evidence="2 3">
    <name type="scientific">Angiostrongylus cantonensis</name>
    <name type="common">Rat lungworm</name>
    <dbReference type="NCBI Taxonomy" id="6313"/>
    <lineage>
        <taxon>Eukaryota</taxon>
        <taxon>Metazoa</taxon>
        <taxon>Ecdysozoa</taxon>
        <taxon>Nematoda</taxon>
        <taxon>Chromadorea</taxon>
        <taxon>Rhabditida</taxon>
        <taxon>Rhabditina</taxon>
        <taxon>Rhabditomorpha</taxon>
        <taxon>Strongyloidea</taxon>
        <taxon>Metastrongylidae</taxon>
        <taxon>Angiostrongylus</taxon>
    </lineage>
</organism>
<dbReference type="AlphaFoldDB" id="A0A0K0CWG6"/>
<evidence type="ECO:0000313" key="2">
    <source>
        <dbReference type="Proteomes" id="UP000035642"/>
    </source>
</evidence>
<keyword evidence="1" id="KW-1133">Transmembrane helix</keyword>
<feature type="transmembrane region" description="Helical" evidence="1">
    <location>
        <begin position="171"/>
        <end position="189"/>
    </location>
</feature>
<protein>
    <submittedName>
        <fullName evidence="3">BAR domain-containing protein</fullName>
    </submittedName>
</protein>
<keyword evidence="2" id="KW-1185">Reference proteome</keyword>
<proteinExistence type="predicted"/>